<dbReference type="AlphaFoldDB" id="A0A6J4QGW0"/>
<reference evidence="1" key="1">
    <citation type="submission" date="2020-02" db="EMBL/GenBank/DDBJ databases">
        <authorList>
            <person name="Meier V. D."/>
        </authorList>
    </citation>
    <scope>NUCLEOTIDE SEQUENCE</scope>
    <source>
        <strain evidence="1">AVDCRST_MAG37</strain>
    </source>
</reference>
<accession>A0A6J4QGW0</accession>
<evidence type="ECO:0000313" key="1">
    <source>
        <dbReference type="EMBL" id="CAA9441585.1"/>
    </source>
</evidence>
<dbReference type="EMBL" id="CADCVD010000061">
    <property type="protein sequence ID" value="CAA9441585.1"/>
    <property type="molecule type" value="Genomic_DNA"/>
</dbReference>
<gene>
    <name evidence="1" type="ORF">AVDCRST_MAG37-1429</name>
</gene>
<name>A0A6J4QGW0_9ACTN</name>
<sequence length="109" mass="12484">MTKDALVEEINEAYRRLSDATEALASADRSLSEYVRRVRLDNAEAILEAKNERTASLYLDGLLDTGEHRRLEEVRARAELDHQHARREVDRLRLIVELLGAIEGSRRGE</sequence>
<organism evidence="1">
    <name type="scientific">uncultured Rubrobacteraceae bacterium</name>
    <dbReference type="NCBI Taxonomy" id="349277"/>
    <lineage>
        <taxon>Bacteria</taxon>
        <taxon>Bacillati</taxon>
        <taxon>Actinomycetota</taxon>
        <taxon>Rubrobacteria</taxon>
        <taxon>Rubrobacterales</taxon>
        <taxon>Rubrobacteraceae</taxon>
        <taxon>environmental samples</taxon>
    </lineage>
</organism>
<protein>
    <submittedName>
        <fullName evidence="1">Uncharacterized protein</fullName>
    </submittedName>
</protein>
<proteinExistence type="predicted"/>